<gene>
    <name evidence="2" type="ORF">G3I21_11760</name>
</gene>
<keyword evidence="1" id="KW-0812">Transmembrane</keyword>
<protein>
    <submittedName>
        <fullName evidence="2">Uncharacterized protein</fullName>
    </submittedName>
</protein>
<comment type="caution">
    <text evidence="2">The sequence shown here is derived from an EMBL/GenBank/DDBJ whole genome shotgun (WGS) entry which is preliminary data.</text>
</comment>
<evidence type="ECO:0000313" key="3">
    <source>
        <dbReference type="Proteomes" id="UP000470520"/>
    </source>
</evidence>
<proteinExistence type="predicted"/>
<name>A0A7K3QR69_9ACTN</name>
<dbReference type="RefSeq" id="WP_164188186.1">
    <property type="nucleotide sequence ID" value="NZ_JAAGMR010000145.1"/>
</dbReference>
<organism evidence="2 3">
    <name type="scientific">Streptomyces bauhiniae</name>
    <dbReference type="NCBI Taxonomy" id="2340725"/>
    <lineage>
        <taxon>Bacteria</taxon>
        <taxon>Bacillati</taxon>
        <taxon>Actinomycetota</taxon>
        <taxon>Actinomycetes</taxon>
        <taxon>Kitasatosporales</taxon>
        <taxon>Streptomycetaceae</taxon>
        <taxon>Streptomyces</taxon>
    </lineage>
</organism>
<sequence length="65" mass="6914">MITALMFLSGWTPLQMAAGAGGLVGASFPPLMRLARADHLLPRWVRALPTTLVGLLLLLTIEVSS</sequence>
<dbReference type="AlphaFoldDB" id="A0A7K3QR69"/>
<keyword evidence="1" id="KW-1133">Transmembrane helix</keyword>
<reference evidence="2 3" key="1">
    <citation type="submission" date="2020-01" db="EMBL/GenBank/DDBJ databases">
        <title>Insect and environment-associated Actinomycetes.</title>
        <authorList>
            <person name="Currrie C."/>
            <person name="Chevrette M."/>
            <person name="Carlson C."/>
            <person name="Stubbendieck R."/>
            <person name="Wendt-Pienkowski E."/>
        </authorList>
    </citation>
    <scope>NUCLEOTIDE SEQUENCE [LARGE SCALE GENOMIC DNA]</scope>
    <source>
        <strain evidence="2 3">SID7754</strain>
    </source>
</reference>
<evidence type="ECO:0000313" key="2">
    <source>
        <dbReference type="EMBL" id="NEB92386.1"/>
    </source>
</evidence>
<accession>A0A7K3QR69</accession>
<dbReference type="EMBL" id="JAAGMR010000145">
    <property type="protein sequence ID" value="NEB92386.1"/>
    <property type="molecule type" value="Genomic_DNA"/>
</dbReference>
<evidence type="ECO:0000256" key="1">
    <source>
        <dbReference type="SAM" id="Phobius"/>
    </source>
</evidence>
<dbReference type="Proteomes" id="UP000470520">
    <property type="component" value="Unassembled WGS sequence"/>
</dbReference>
<keyword evidence="1" id="KW-0472">Membrane</keyword>
<feature type="transmembrane region" description="Helical" evidence="1">
    <location>
        <begin position="43"/>
        <end position="61"/>
    </location>
</feature>